<protein>
    <recommendedName>
        <fullName evidence="3">Gas vesicle protein</fullName>
    </recommendedName>
</protein>
<dbReference type="SUPFAM" id="SSF57997">
    <property type="entry name" value="Tropomyosin"/>
    <property type="match status" value="1"/>
</dbReference>
<organism evidence="2">
    <name type="scientific">Thermoleptolyngbya oregonensis NK1-22</name>
    <dbReference type="NCBI Taxonomy" id="2547457"/>
    <lineage>
        <taxon>Bacteria</taxon>
        <taxon>Bacillati</taxon>
        <taxon>Cyanobacteriota</taxon>
        <taxon>Cyanophyceae</taxon>
        <taxon>Oculatellales</taxon>
        <taxon>Oculatellaceae</taxon>
        <taxon>Thermoleptolyngbya</taxon>
    </lineage>
</organism>
<sequence>MRPRSTPGAIRPKISTMPRPKTEAAAFLDLYKLSVEKKRLQQELQSLEVRRQQIGDRLSALDSQIATLETRVEALREQEEPASRSLPGLAHPIPESFDMVFLEY</sequence>
<dbReference type="KEGG" id="tog:HNI00_10330"/>
<dbReference type="RefSeq" id="WP_316793019.1">
    <property type="nucleotide sequence ID" value="NZ_CP053540.1"/>
</dbReference>
<evidence type="ECO:0008006" key="3">
    <source>
        <dbReference type="Google" id="ProtNLM"/>
    </source>
</evidence>
<evidence type="ECO:0000256" key="1">
    <source>
        <dbReference type="SAM" id="Coils"/>
    </source>
</evidence>
<feature type="coiled-coil region" evidence="1">
    <location>
        <begin position="30"/>
        <end position="78"/>
    </location>
</feature>
<evidence type="ECO:0000313" key="2">
    <source>
        <dbReference type="EMBL" id="WOB43509.1"/>
    </source>
</evidence>
<proteinExistence type="predicted"/>
<dbReference type="EMBL" id="CP053540">
    <property type="protein sequence ID" value="WOB43509.1"/>
    <property type="molecule type" value="Genomic_DNA"/>
</dbReference>
<name>A0AA97BCW1_9CYAN</name>
<reference evidence="2" key="1">
    <citation type="submission" date="2020-05" db="EMBL/GenBank/DDBJ databases">
        <authorList>
            <person name="Zhu T."/>
            <person name="Keshari N."/>
            <person name="Lu X."/>
        </authorList>
    </citation>
    <scope>NUCLEOTIDE SEQUENCE</scope>
    <source>
        <strain evidence="2">NK1-22</strain>
    </source>
</reference>
<accession>A0AA97BCW1</accession>
<gene>
    <name evidence="2" type="ORF">HNI00_10330</name>
</gene>
<dbReference type="Gene3D" id="1.20.1270.70">
    <property type="entry name" value="Designed single chain three-helix bundle"/>
    <property type="match status" value="1"/>
</dbReference>
<keyword evidence="1" id="KW-0175">Coiled coil</keyword>
<dbReference type="AlphaFoldDB" id="A0AA97BCW1"/>